<dbReference type="EMBL" id="FRCA01000018">
    <property type="protein sequence ID" value="SHM90968.1"/>
    <property type="molecule type" value="Genomic_DNA"/>
</dbReference>
<evidence type="ECO:0000313" key="2">
    <source>
        <dbReference type="EMBL" id="SHM90968.1"/>
    </source>
</evidence>
<organism evidence="2 3">
    <name type="scientific">Halomonas cupida</name>
    <dbReference type="NCBI Taxonomy" id="44933"/>
    <lineage>
        <taxon>Bacteria</taxon>
        <taxon>Pseudomonadati</taxon>
        <taxon>Pseudomonadota</taxon>
        <taxon>Gammaproteobacteria</taxon>
        <taxon>Oceanospirillales</taxon>
        <taxon>Halomonadaceae</taxon>
        <taxon>Halomonas</taxon>
    </lineage>
</organism>
<dbReference type="EMBL" id="BJXU01000206">
    <property type="protein sequence ID" value="GEN26317.1"/>
    <property type="molecule type" value="Genomic_DNA"/>
</dbReference>
<sequence>MATYFDKGKFVHTTELNTLWMALVIGLHSVNEQQLVFRAVPVLSQPLTTLMTLIDLDAPSEYLILVALEHDLLFQLRMQFFQKLLGYLAVSFAGMD</sequence>
<evidence type="ECO:0000313" key="1">
    <source>
        <dbReference type="EMBL" id="GEN26317.1"/>
    </source>
</evidence>
<dbReference type="AlphaFoldDB" id="A0A1M7MJB5"/>
<accession>A0A1M7MJB5</accession>
<evidence type="ECO:0000313" key="3">
    <source>
        <dbReference type="Proteomes" id="UP000184123"/>
    </source>
</evidence>
<reference evidence="2 3" key="1">
    <citation type="submission" date="2016-11" db="EMBL/GenBank/DDBJ databases">
        <authorList>
            <person name="Jaros S."/>
            <person name="Januszkiewicz K."/>
            <person name="Wedrychowicz H."/>
        </authorList>
    </citation>
    <scope>NUCLEOTIDE SEQUENCE [LARGE SCALE GENOMIC DNA]</scope>
    <source>
        <strain evidence="2 3">DSM 4740</strain>
    </source>
</reference>
<dbReference type="RefSeq" id="WP_073437198.1">
    <property type="nucleotide sequence ID" value="NZ_BJXU01000206.1"/>
</dbReference>
<dbReference type="Proteomes" id="UP000184123">
    <property type="component" value="Unassembled WGS sequence"/>
</dbReference>
<dbReference type="Proteomes" id="UP000321726">
    <property type="component" value="Unassembled WGS sequence"/>
</dbReference>
<name>A0A1M7MJB5_9GAMM</name>
<reference evidence="1 4" key="2">
    <citation type="submission" date="2019-07" db="EMBL/GenBank/DDBJ databases">
        <title>Whole genome shotgun sequence of Halomonas cupida NBRC 102219.</title>
        <authorList>
            <person name="Hosoyama A."/>
            <person name="Uohara A."/>
            <person name="Ohji S."/>
            <person name="Ichikawa N."/>
        </authorList>
    </citation>
    <scope>NUCLEOTIDE SEQUENCE [LARGE SCALE GENOMIC DNA]</scope>
    <source>
        <strain evidence="1 4">NBRC 102219</strain>
    </source>
</reference>
<evidence type="ECO:0000313" key="4">
    <source>
        <dbReference type="Proteomes" id="UP000321726"/>
    </source>
</evidence>
<keyword evidence="4" id="KW-1185">Reference proteome</keyword>
<protein>
    <submittedName>
        <fullName evidence="2">Uncharacterized protein</fullName>
    </submittedName>
</protein>
<proteinExistence type="predicted"/>
<gene>
    <name evidence="1" type="ORF">HCU01_42660</name>
    <name evidence="2" type="ORF">SAMN05660971_04224</name>
</gene>